<dbReference type="EMBL" id="LSUQ01000021">
    <property type="protein sequence ID" value="OAG93867.1"/>
    <property type="molecule type" value="Genomic_DNA"/>
</dbReference>
<organism evidence="1 2">
    <name type="scientific">Ferroacidibacillus organovorans</name>
    <dbReference type="NCBI Taxonomy" id="1765683"/>
    <lineage>
        <taxon>Bacteria</taxon>
        <taxon>Bacillati</taxon>
        <taxon>Bacillota</taxon>
        <taxon>Bacilli</taxon>
        <taxon>Bacillales</taxon>
        <taxon>Alicyclobacillaceae</taxon>
        <taxon>Ferroacidibacillus</taxon>
    </lineage>
</organism>
<accession>A0A853KAI4</accession>
<dbReference type="AlphaFoldDB" id="A0A853KAI4"/>
<dbReference type="RefSeq" id="WP_067564462.1">
    <property type="nucleotide sequence ID" value="NZ_LSUQ01000021.1"/>
</dbReference>
<comment type="caution">
    <text evidence="1">The sequence shown here is derived from an EMBL/GenBank/DDBJ whole genome shotgun (WGS) entry which is preliminary data.</text>
</comment>
<protein>
    <submittedName>
        <fullName evidence="1">Uncharacterized protein</fullName>
    </submittedName>
</protein>
<dbReference type="Proteomes" id="UP000077421">
    <property type="component" value="Unassembled WGS sequence"/>
</dbReference>
<sequence>MEALPGATFFSCGMSIISALFSDALLFAHGSDVAPALHGVATQMDGIVKIVCETYTGKEVLLSVSESYTSELTVTTACSRPYAQ</sequence>
<proteinExistence type="predicted"/>
<reference evidence="1 2" key="1">
    <citation type="submission" date="2016-02" db="EMBL/GenBank/DDBJ databases">
        <title>Draft genome sequence of Acidibacillus ferrooxidans SLC66.</title>
        <authorList>
            <person name="Oliveira G."/>
            <person name="Nancucheo I."/>
            <person name="Dall'Agnol H."/>
            <person name="Johnson B."/>
            <person name="Oliveira R."/>
            <person name="Nunes G.L."/>
            <person name="Tzotzos G."/>
            <person name="Orellana S.C."/>
            <person name="Salim A.C."/>
            <person name="Araujo F.M."/>
        </authorList>
    </citation>
    <scope>NUCLEOTIDE SEQUENCE [LARGE SCALE GENOMIC DNA]</scope>
    <source>
        <strain evidence="1 2">SLC66</strain>
    </source>
</reference>
<evidence type="ECO:0000313" key="1">
    <source>
        <dbReference type="EMBL" id="OAG93867.1"/>
    </source>
</evidence>
<name>A0A853KAI4_9BACL</name>
<gene>
    <name evidence="1" type="ORF">AYW79_08400</name>
</gene>
<evidence type="ECO:0000313" key="2">
    <source>
        <dbReference type="Proteomes" id="UP000077421"/>
    </source>
</evidence>